<accession>A0A3B0ZSK0</accession>
<sequence length="42" mass="4968">MDGDNKTQYTKTAGRPEAEDKRLAHRHTLELDTEVHFHEQYV</sequence>
<reference evidence="2" key="1">
    <citation type="submission" date="2018-06" db="EMBL/GenBank/DDBJ databases">
        <authorList>
            <person name="Zhirakovskaya E."/>
        </authorList>
    </citation>
    <scope>NUCLEOTIDE SEQUENCE</scope>
</reference>
<feature type="non-terminal residue" evidence="2">
    <location>
        <position position="42"/>
    </location>
</feature>
<feature type="region of interest" description="Disordered" evidence="1">
    <location>
        <begin position="1"/>
        <end position="22"/>
    </location>
</feature>
<evidence type="ECO:0000313" key="2">
    <source>
        <dbReference type="EMBL" id="VAW94671.1"/>
    </source>
</evidence>
<organism evidence="2">
    <name type="scientific">hydrothermal vent metagenome</name>
    <dbReference type="NCBI Taxonomy" id="652676"/>
    <lineage>
        <taxon>unclassified sequences</taxon>
        <taxon>metagenomes</taxon>
        <taxon>ecological metagenomes</taxon>
    </lineage>
</organism>
<feature type="compositionally biased region" description="Polar residues" evidence="1">
    <location>
        <begin position="1"/>
        <end position="11"/>
    </location>
</feature>
<evidence type="ECO:0000256" key="1">
    <source>
        <dbReference type="SAM" id="MobiDB-lite"/>
    </source>
</evidence>
<dbReference type="EMBL" id="UOFV01000027">
    <property type="protein sequence ID" value="VAW94671.1"/>
    <property type="molecule type" value="Genomic_DNA"/>
</dbReference>
<gene>
    <name evidence="2" type="ORF">MNBD_GAMMA19-620</name>
</gene>
<proteinExistence type="predicted"/>
<name>A0A3B0ZSK0_9ZZZZ</name>
<dbReference type="AlphaFoldDB" id="A0A3B0ZSK0"/>
<protein>
    <submittedName>
        <fullName evidence="2">Uncharacterized protein</fullName>
    </submittedName>
</protein>